<reference evidence="1 2" key="1">
    <citation type="journal article" date="2018" name="Sci. Rep.">
        <title>Genomic signatures of local adaptation to the degree of environmental predictability in rotifers.</title>
        <authorList>
            <person name="Franch-Gras L."/>
            <person name="Hahn C."/>
            <person name="Garcia-Roger E.M."/>
            <person name="Carmona M.J."/>
            <person name="Serra M."/>
            <person name="Gomez A."/>
        </authorList>
    </citation>
    <scope>NUCLEOTIDE SEQUENCE [LARGE SCALE GENOMIC DNA]</scope>
    <source>
        <strain evidence="1">HYR1</strain>
    </source>
</reference>
<protein>
    <submittedName>
        <fullName evidence="1">Uncharacterized protein</fullName>
    </submittedName>
</protein>
<dbReference type="EMBL" id="REGN01006600">
    <property type="protein sequence ID" value="RNA08873.1"/>
    <property type="molecule type" value="Genomic_DNA"/>
</dbReference>
<accession>A0A3M7QC50</accession>
<name>A0A3M7QC50_BRAPC</name>
<dbReference type="Proteomes" id="UP000276133">
    <property type="component" value="Unassembled WGS sequence"/>
</dbReference>
<comment type="caution">
    <text evidence="1">The sequence shown here is derived from an EMBL/GenBank/DDBJ whole genome shotgun (WGS) entry which is preliminary data.</text>
</comment>
<evidence type="ECO:0000313" key="1">
    <source>
        <dbReference type="EMBL" id="RNA08873.1"/>
    </source>
</evidence>
<gene>
    <name evidence="1" type="ORF">BpHYR1_020644</name>
</gene>
<sequence length="96" mass="11757">MTGEFSSNRDTFFEKNNSNKGKFLPQIVVTFFYMWFLLFETVEYLLKVIFLFLFYLKINLKRLRANIRKECILHIRSEAPSAQKKKDRRKERRQKI</sequence>
<dbReference type="AlphaFoldDB" id="A0A3M7QC50"/>
<evidence type="ECO:0000313" key="2">
    <source>
        <dbReference type="Proteomes" id="UP000276133"/>
    </source>
</evidence>
<organism evidence="1 2">
    <name type="scientific">Brachionus plicatilis</name>
    <name type="common">Marine rotifer</name>
    <name type="synonym">Brachionus muelleri</name>
    <dbReference type="NCBI Taxonomy" id="10195"/>
    <lineage>
        <taxon>Eukaryota</taxon>
        <taxon>Metazoa</taxon>
        <taxon>Spiralia</taxon>
        <taxon>Gnathifera</taxon>
        <taxon>Rotifera</taxon>
        <taxon>Eurotatoria</taxon>
        <taxon>Monogononta</taxon>
        <taxon>Pseudotrocha</taxon>
        <taxon>Ploima</taxon>
        <taxon>Brachionidae</taxon>
        <taxon>Brachionus</taxon>
    </lineage>
</organism>
<proteinExistence type="predicted"/>
<keyword evidence="2" id="KW-1185">Reference proteome</keyword>